<evidence type="ECO:0000256" key="8">
    <source>
        <dbReference type="ARBA" id="ARBA00022723"/>
    </source>
</evidence>
<keyword evidence="7" id="KW-0597">Phosphoprotein</keyword>
<evidence type="ECO:0000256" key="11">
    <source>
        <dbReference type="ARBA" id="ARBA00023052"/>
    </source>
</evidence>
<comment type="pathway">
    <text evidence="4">Lipid metabolism; fatty acid metabolism.</text>
</comment>
<dbReference type="PANTHER" id="PTHR43710:SF2">
    <property type="entry name" value="2-HYDROXYACYL-COA LYASE 1"/>
    <property type="match status" value="1"/>
</dbReference>
<evidence type="ECO:0000256" key="22">
    <source>
        <dbReference type="ARBA" id="ARBA00075677"/>
    </source>
</evidence>
<keyword evidence="29" id="KW-1185">Reference proteome</keyword>
<evidence type="ECO:0000256" key="1">
    <source>
        <dbReference type="ARBA" id="ARBA00001946"/>
    </source>
</evidence>
<proteinExistence type="inferred from homology"/>
<evidence type="ECO:0000256" key="20">
    <source>
        <dbReference type="ARBA" id="ARBA00051426"/>
    </source>
</evidence>
<dbReference type="Pfam" id="PF00205">
    <property type="entry name" value="TPP_enzyme_M"/>
    <property type="match status" value="1"/>
</dbReference>
<sequence>MSGEEKEGVRVLVEALASQGIEYMFGIVGIPVIELAMEAQSVGIKYIGMRNEQAACYAAQAIGYLTGIPGCCLVVSGPGVLHTIGGLANAQSNCWPCLVIGGASDQDQDGMGAFQEFPQVEACRLYCKYTARPASVANIPYQVYKAVKTTTYGRPGAAYLDLPGNMLRQVVDDDTVTKFPRLPSPPKSLADPKCIAEAVNLLRAAKHPLVIVGKGAAYGHAEEQVLELLTKTGFPFLPTPMGKGVVDDSHPQCISPARSRALQEADVILLLGARLNWILHFGRTPRYSPDAKFIQVDLCPEEFHNSVQSSVALQGDVKAICQQLSEACDTSLIPSRSPNVLTPWRNRLQEKIDSNKESTLSLAMDTTVPLSYYTVFHHLQEMLPKDAIIVTEGANTMDIGRTFLANKLPRHRLDAGTFGTMGVGLGFAIAAALWCRDYAPGKKVICIEGDSAFGFSGMEMETIFRYQLPIVLVIINNNGIGVGFDEEMFNEIRDGEDKTLVTPPTSLLPNTHYERIATVFNGEGHFCRTIPEMQSAVKQALSEVNNPSMINVIINPQSQRKAQEHDWLTRSKL</sequence>
<gene>
    <name evidence="28" type="ORF">MNOR_LOCUS21671</name>
</gene>
<comment type="catalytic activity">
    <reaction evidence="15">
        <text>a 2-hydroxy-3-methyl fatty acyl-CoA = a 2-methyl-branched fatty aldehyde + formyl-CoA</text>
        <dbReference type="Rhea" id="RHEA:25375"/>
        <dbReference type="ChEBI" id="CHEBI:49188"/>
        <dbReference type="ChEBI" id="CHEBI:57376"/>
        <dbReference type="ChEBI" id="CHEBI:58783"/>
        <dbReference type="EC" id="4.1.2.63"/>
    </reaction>
    <physiologicalReaction direction="left-to-right" evidence="15">
        <dbReference type="Rhea" id="RHEA:25376"/>
    </physiologicalReaction>
</comment>
<evidence type="ECO:0000259" key="25">
    <source>
        <dbReference type="Pfam" id="PF00205"/>
    </source>
</evidence>
<dbReference type="EC" id="4.1.2.63" evidence="17"/>
<evidence type="ECO:0000256" key="17">
    <source>
        <dbReference type="ARBA" id="ARBA00044518"/>
    </source>
</evidence>
<evidence type="ECO:0000256" key="6">
    <source>
        <dbReference type="ARBA" id="ARBA00011881"/>
    </source>
</evidence>
<evidence type="ECO:0000256" key="12">
    <source>
        <dbReference type="ARBA" id="ARBA00023098"/>
    </source>
</evidence>
<comment type="subcellular location">
    <subcellularLocation>
        <location evidence="3">Peroxisome</location>
    </subcellularLocation>
</comment>
<keyword evidence="10" id="KW-0460">Magnesium</keyword>
<dbReference type="GO" id="GO:0005777">
    <property type="term" value="C:peroxisome"/>
    <property type="evidence" value="ECO:0007669"/>
    <property type="project" value="UniProtKB-SubCell"/>
</dbReference>
<evidence type="ECO:0000259" key="26">
    <source>
        <dbReference type="Pfam" id="PF02775"/>
    </source>
</evidence>
<evidence type="ECO:0000256" key="3">
    <source>
        <dbReference type="ARBA" id="ARBA00004275"/>
    </source>
</evidence>
<dbReference type="FunFam" id="3.40.50.970:FF:000038">
    <property type="entry name" value="2-hydroxyacyl-CoA lyase 1 isoform X1"/>
    <property type="match status" value="1"/>
</dbReference>
<evidence type="ECO:0000313" key="29">
    <source>
        <dbReference type="Proteomes" id="UP001497623"/>
    </source>
</evidence>
<evidence type="ECO:0000256" key="7">
    <source>
        <dbReference type="ARBA" id="ARBA00022553"/>
    </source>
</evidence>
<evidence type="ECO:0000259" key="27">
    <source>
        <dbReference type="Pfam" id="PF02776"/>
    </source>
</evidence>
<dbReference type="GO" id="GO:0030976">
    <property type="term" value="F:thiamine pyrophosphate binding"/>
    <property type="evidence" value="ECO:0007669"/>
    <property type="project" value="InterPro"/>
</dbReference>
<evidence type="ECO:0000256" key="16">
    <source>
        <dbReference type="ARBA" id="ARBA00044454"/>
    </source>
</evidence>
<dbReference type="Gene3D" id="3.40.50.1220">
    <property type="entry name" value="TPP-binding domain"/>
    <property type="match status" value="1"/>
</dbReference>
<dbReference type="PANTHER" id="PTHR43710">
    <property type="entry name" value="2-HYDROXYACYL-COA LYASE"/>
    <property type="match status" value="1"/>
</dbReference>
<organism evidence="28 29">
    <name type="scientific">Meganyctiphanes norvegica</name>
    <name type="common">Northern krill</name>
    <name type="synonym">Thysanopoda norvegica</name>
    <dbReference type="NCBI Taxonomy" id="48144"/>
    <lineage>
        <taxon>Eukaryota</taxon>
        <taxon>Metazoa</taxon>
        <taxon>Ecdysozoa</taxon>
        <taxon>Arthropoda</taxon>
        <taxon>Crustacea</taxon>
        <taxon>Multicrustacea</taxon>
        <taxon>Malacostraca</taxon>
        <taxon>Eumalacostraca</taxon>
        <taxon>Eucarida</taxon>
        <taxon>Euphausiacea</taxon>
        <taxon>Euphausiidae</taxon>
        <taxon>Meganyctiphanes</taxon>
    </lineage>
</organism>
<dbReference type="FunFam" id="3.40.50.1220:FF:000006">
    <property type="entry name" value="2-hydroxyacyl-CoA lyase 1"/>
    <property type="match status" value="1"/>
</dbReference>
<feature type="domain" description="Thiamine pyrophosphate enzyme N-terminal TPP-binding" evidence="27">
    <location>
        <begin position="8"/>
        <end position="120"/>
    </location>
</feature>
<keyword evidence="8" id="KW-0479">Metal-binding</keyword>
<evidence type="ECO:0000256" key="5">
    <source>
        <dbReference type="ARBA" id="ARBA00007812"/>
    </source>
</evidence>
<reference evidence="28 29" key="1">
    <citation type="submission" date="2024-05" db="EMBL/GenBank/DDBJ databases">
        <authorList>
            <person name="Wallberg A."/>
        </authorList>
    </citation>
    <scope>NUCLEOTIDE SEQUENCE [LARGE SCALE GENOMIC DNA]</scope>
</reference>
<dbReference type="CDD" id="cd02004">
    <property type="entry name" value="TPP_BZL_OCoD_HPCL"/>
    <property type="match status" value="1"/>
</dbReference>
<comment type="cofactor">
    <cofactor evidence="2">
        <name>thiamine diphosphate</name>
        <dbReference type="ChEBI" id="CHEBI:58937"/>
    </cofactor>
</comment>
<keyword evidence="14" id="KW-0456">Lyase</keyword>
<dbReference type="InterPro" id="IPR012000">
    <property type="entry name" value="Thiamin_PyroP_enz_cen_dom"/>
</dbReference>
<evidence type="ECO:0000256" key="2">
    <source>
        <dbReference type="ARBA" id="ARBA00001964"/>
    </source>
</evidence>
<feature type="domain" description="Thiamine pyrophosphate enzyme central" evidence="25">
    <location>
        <begin position="195"/>
        <end position="324"/>
    </location>
</feature>
<evidence type="ECO:0000256" key="4">
    <source>
        <dbReference type="ARBA" id="ARBA00004872"/>
    </source>
</evidence>
<protein>
    <recommendedName>
        <fullName evidence="21">2-hydroxyacyl-CoA lyase 1</fullName>
        <ecNumber evidence="17">4.1.2.63</ecNumber>
    </recommendedName>
    <alternativeName>
        <fullName evidence="22">2-hydroxyphytanoyl-CoA lyase</fullName>
    </alternativeName>
    <alternativeName>
        <fullName evidence="23">Phytanoyl-CoA 2-hydroxylase 2</fullName>
    </alternativeName>
</protein>
<evidence type="ECO:0000313" key="28">
    <source>
        <dbReference type="EMBL" id="CAL4119406.1"/>
    </source>
</evidence>
<comment type="catalytic activity">
    <reaction evidence="16">
        <text>an (R)-2-hydroxy-long-chain-fatty acyl-CoA = a long-chain fatty aldehyde + formyl-CoA</text>
        <dbReference type="Rhea" id="RHEA:67444"/>
        <dbReference type="ChEBI" id="CHEBI:17176"/>
        <dbReference type="ChEBI" id="CHEBI:57376"/>
        <dbReference type="ChEBI" id="CHEBI:170012"/>
        <dbReference type="EC" id="4.1.2.63"/>
    </reaction>
    <physiologicalReaction direction="left-to-right" evidence="16">
        <dbReference type="Rhea" id="RHEA:67445"/>
    </physiologicalReaction>
</comment>
<comment type="similarity">
    <text evidence="5 24">Belongs to the TPP enzyme family.</text>
</comment>
<comment type="catalytic activity">
    <reaction evidence="20">
        <text>2-hydroxyphytanoyl-CoA = 2,6,10,14-tetramethylpentadecanal + formyl-CoA</text>
        <dbReference type="Rhea" id="RHEA:25355"/>
        <dbReference type="ChEBI" id="CHEBI:49189"/>
        <dbReference type="ChEBI" id="CHEBI:57334"/>
        <dbReference type="ChEBI" id="CHEBI:57376"/>
    </reaction>
    <physiologicalReaction direction="left-to-right" evidence="20">
        <dbReference type="Rhea" id="RHEA:25356"/>
    </physiologicalReaction>
</comment>
<comment type="cofactor">
    <cofactor evidence="1">
        <name>Mg(2+)</name>
        <dbReference type="ChEBI" id="CHEBI:18420"/>
    </cofactor>
</comment>
<dbReference type="Pfam" id="PF02775">
    <property type="entry name" value="TPP_enzyme_C"/>
    <property type="match status" value="1"/>
</dbReference>
<comment type="caution">
    <text evidence="28">The sequence shown here is derived from an EMBL/GenBank/DDBJ whole genome shotgun (WGS) entry which is preliminary data.</text>
</comment>
<evidence type="ECO:0000256" key="21">
    <source>
        <dbReference type="ARBA" id="ARBA00069582"/>
    </source>
</evidence>
<evidence type="ECO:0000256" key="13">
    <source>
        <dbReference type="ARBA" id="ARBA00023140"/>
    </source>
</evidence>
<dbReference type="Pfam" id="PF02776">
    <property type="entry name" value="TPP_enzyme_N"/>
    <property type="match status" value="1"/>
</dbReference>
<dbReference type="Gene3D" id="3.40.50.970">
    <property type="match status" value="2"/>
</dbReference>
<evidence type="ECO:0000256" key="24">
    <source>
        <dbReference type="RuleBase" id="RU362132"/>
    </source>
</evidence>
<evidence type="ECO:0000256" key="19">
    <source>
        <dbReference type="ARBA" id="ARBA00050321"/>
    </source>
</evidence>
<evidence type="ECO:0000256" key="18">
    <source>
        <dbReference type="ARBA" id="ARBA00048738"/>
    </source>
</evidence>
<dbReference type="InterPro" id="IPR029035">
    <property type="entry name" value="DHS-like_NAD/FAD-binding_dom"/>
</dbReference>
<evidence type="ECO:0000256" key="10">
    <source>
        <dbReference type="ARBA" id="ARBA00022842"/>
    </source>
</evidence>
<dbReference type="GO" id="GO:0106359">
    <property type="term" value="F:2-hydroxyacyl-CoA lyase activity"/>
    <property type="evidence" value="ECO:0007669"/>
    <property type="project" value="UniProtKB-EC"/>
</dbReference>
<dbReference type="InterPro" id="IPR029061">
    <property type="entry name" value="THDP-binding"/>
</dbReference>
<evidence type="ECO:0000256" key="14">
    <source>
        <dbReference type="ARBA" id="ARBA00023239"/>
    </source>
</evidence>
<dbReference type="AlphaFoldDB" id="A0AAV2RAK0"/>
<dbReference type="CDD" id="cd07035">
    <property type="entry name" value="TPP_PYR_POX_like"/>
    <property type="match status" value="1"/>
</dbReference>
<keyword evidence="13" id="KW-0576">Peroxisome</keyword>
<dbReference type="InterPro" id="IPR045025">
    <property type="entry name" value="HACL1-like"/>
</dbReference>
<comment type="subunit">
    <text evidence="6">Homotetramer.</text>
</comment>
<comment type="catalytic activity">
    <reaction evidence="19">
        <text>2-hydroxy-3-methylhexadecanoyl-CoA = 2-methylpentadecanal + formyl-CoA</text>
        <dbReference type="Rhea" id="RHEA:25379"/>
        <dbReference type="ChEBI" id="CHEBI:49190"/>
        <dbReference type="ChEBI" id="CHEBI:57376"/>
        <dbReference type="ChEBI" id="CHEBI:58784"/>
    </reaction>
    <physiologicalReaction direction="left-to-right" evidence="19">
        <dbReference type="Rhea" id="RHEA:25380"/>
    </physiologicalReaction>
</comment>
<dbReference type="InterPro" id="IPR011766">
    <property type="entry name" value="TPP_enzyme_TPP-bd"/>
</dbReference>
<evidence type="ECO:0000256" key="23">
    <source>
        <dbReference type="ARBA" id="ARBA00081652"/>
    </source>
</evidence>
<comment type="catalytic activity">
    <reaction evidence="18">
        <text>2-hydroxyoctadecanoyl-CoA = heptadecanal + formyl-CoA</text>
        <dbReference type="Rhea" id="RHEA:55196"/>
        <dbReference type="ChEBI" id="CHEBI:57376"/>
        <dbReference type="ChEBI" id="CHEBI:74116"/>
        <dbReference type="ChEBI" id="CHEBI:138631"/>
    </reaction>
    <physiologicalReaction direction="left-to-right" evidence="18">
        <dbReference type="Rhea" id="RHEA:55197"/>
    </physiologicalReaction>
</comment>
<dbReference type="EMBL" id="CAXKWB010017616">
    <property type="protein sequence ID" value="CAL4119406.1"/>
    <property type="molecule type" value="Genomic_DNA"/>
</dbReference>
<dbReference type="SUPFAM" id="SSF52467">
    <property type="entry name" value="DHS-like NAD/FAD-binding domain"/>
    <property type="match status" value="1"/>
</dbReference>
<name>A0AAV2RAK0_MEGNR</name>
<dbReference type="GO" id="GO:0000287">
    <property type="term" value="F:magnesium ion binding"/>
    <property type="evidence" value="ECO:0007669"/>
    <property type="project" value="InterPro"/>
</dbReference>
<dbReference type="InterPro" id="IPR012001">
    <property type="entry name" value="Thiamin_PyroP_enz_TPP-bd_dom"/>
</dbReference>
<evidence type="ECO:0000256" key="15">
    <source>
        <dbReference type="ARBA" id="ARBA00044451"/>
    </source>
</evidence>
<keyword evidence="9" id="KW-0276">Fatty acid metabolism</keyword>
<dbReference type="SUPFAM" id="SSF52518">
    <property type="entry name" value="Thiamin diphosphate-binding fold (THDP-binding)"/>
    <property type="match status" value="2"/>
</dbReference>
<feature type="domain" description="Thiamine pyrophosphate enzyme TPP-binding" evidence="26">
    <location>
        <begin position="393"/>
        <end position="552"/>
    </location>
</feature>
<dbReference type="GO" id="GO:0001561">
    <property type="term" value="P:fatty acid alpha-oxidation"/>
    <property type="evidence" value="ECO:0007669"/>
    <property type="project" value="UniProtKB-ARBA"/>
</dbReference>
<keyword evidence="12" id="KW-0443">Lipid metabolism</keyword>
<accession>A0AAV2RAK0</accession>
<keyword evidence="11 24" id="KW-0786">Thiamine pyrophosphate</keyword>
<dbReference type="Proteomes" id="UP001497623">
    <property type="component" value="Unassembled WGS sequence"/>
</dbReference>
<dbReference type="FunFam" id="3.40.50.970:FF:000027">
    <property type="entry name" value="2-hydroxyacyl-CoA lyase 1"/>
    <property type="match status" value="1"/>
</dbReference>
<evidence type="ECO:0000256" key="9">
    <source>
        <dbReference type="ARBA" id="ARBA00022832"/>
    </source>
</evidence>